<dbReference type="GO" id="GO:0032259">
    <property type="term" value="P:methylation"/>
    <property type="evidence" value="ECO:0007669"/>
    <property type="project" value="UniProtKB-KW"/>
</dbReference>
<dbReference type="InterPro" id="IPR007848">
    <property type="entry name" value="Small_mtfrase_dom"/>
</dbReference>
<evidence type="ECO:0000256" key="1">
    <source>
        <dbReference type="ARBA" id="ARBA00012771"/>
    </source>
</evidence>
<dbReference type="Pfam" id="PF17827">
    <property type="entry name" value="PrmC_N"/>
    <property type="match status" value="1"/>
</dbReference>
<dbReference type="PANTHER" id="PTHR18895">
    <property type="entry name" value="HEMK METHYLTRANSFERASE"/>
    <property type="match status" value="1"/>
</dbReference>
<dbReference type="Gene3D" id="1.10.8.10">
    <property type="entry name" value="DNA helicase RuvA subunit, C-terminal domain"/>
    <property type="match status" value="1"/>
</dbReference>
<comment type="catalytic activity">
    <reaction evidence="5">
        <text>L-glutaminyl-[peptide chain release factor] + S-adenosyl-L-methionine = N(5)-methyl-L-glutaminyl-[peptide chain release factor] + S-adenosyl-L-homocysteine + H(+)</text>
        <dbReference type="Rhea" id="RHEA:42896"/>
        <dbReference type="Rhea" id="RHEA-COMP:10271"/>
        <dbReference type="Rhea" id="RHEA-COMP:10272"/>
        <dbReference type="ChEBI" id="CHEBI:15378"/>
        <dbReference type="ChEBI" id="CHEBI:30011"/>
        <dbReference type="ChEBI" id="CHEBI:57856"/>
        <dbReference type="ChEBI" id="CHEBI:59789"/>
        <dbReference type="ChEBI" id="CHEBI:61891"/>
        <dbReference type="EC" id="2.1.1.297"/>
    </reaction>
</comment>
<evidence type="ECO:0000256" key="3">
    <source>
        <dbReference type="ARBA" id="ARBA00022679"/>
    </source>
</evidence>
<keyword evidence="4" id="KW-0949">S-adenosyl-L-methionine</keyword>
<dbReference type="NCBIfam" id="TIGR00536">
    <property type="entry name" value="hemK_fam"/>
    <property type="match status" value="1"/>
</dbReference>
<feature type="domain" description="Methyltransferase small" evidence="6">
    <location>
        <begin position="102"/>
        <end position="192"/>
    </location>
</feature>
<dbReference type="InterPro" id="IPR004556">
    <property type="entry name" value="HemK-like"/>
</dbReference>
<proteinExistence type="predicted"/>
<dbReference type="InterPro" id="IPR019874">
    <property type="entry name" value="RF_methyltr_PrmC"/>
</dbReference>
<name>A0AAJ1RBG6_9LACO</name>
<dbReference type="EC" id="2.1.1.297" evidence="1"/>
<evidence type="ECO:0000256" key="2">
    <source>
        <dbReference type="ARBA" id="ARBA00022603"/>
    </source>
</evidence>
<dbReference type="Pfam" id="PF05175">
    <property type="entry name" value="MTS"/>
    <property type="match status" value="1"/>
</dbReference>
<keyword evidence="2 8" id="KW-0489">Methyltransferase</keyword>
<dbReference type="InterPro" id="IPR050320">
    <property type="entry name" value="N5-glutamine_MTase"/>
</dbReference>
<evidence type="ECO:0000256" key="5">
    <source>
        <dbReference type="ARBA" id="ARBA00048391"/>
    </source>
</evidence>
<gene>
    <name evidence="8" type="primary">prmC</name>
    <name evidence="8" type="ORF">EVC35_06070</name>
</gene>
<dbReference type="GO" id="GO:0102559">
    <property type="term" value="F:peptide chain release factor N(5)-glutamine methyltransferase activity"/>
    <property type="evidence" value="ECO:0007669"/>
    <property type="project" value="UniProtKB-EC"/>
</dbReference>
<accession>A0AAJ1RBG6</accession>
<dbReference type="EMBL" id="SDWY01000003">
    <property type="protein sequence ID" value="MDN6900568.1"/>
    <property type="molecule type" value="Genomic_DNA"/>
</dbReference>
<dbReference type="NCBIfam" id="TIGR03534">
    <property type="entry name" value="RF_mod_PrmC"/>
    <property type="match status" value="1"/>
</dbReference>
<reference evidence="8" key="1">
    <citation type="submission" date="2019-01" db="EMBL/GenBank/DDBJ databases">
        <title>Oenococcus sicerae UCMA17102.</title>
        <authorList>
            <person name="Cousin F.J."/>
            <person name="Le Guellec R."/>
            <person name="Cretenet M."/>
        </authorList>
    </citation>
    <scope>NUCLEOTIDE SEQUENCE</scope>
    <source>
        <strain evidence="8">UCMA17102</strain>
    </source>
</reference>
<dbReference type="GO" id="GO:0003676">
    <property type="term" value="F:nucleic acid binding"/>
    <property type="evidence" value="ECO:0007669"/>
    <property type="project" value="InterPro"/>
</dbReference>
<dbReference type="CDD" id="cd02440">
    <property type="entry name" value="AdoMet_MTases"/>
    <property type="match status" value="1"/>
</dbReference>
<evidence type="ECO:0000313" key="8">
    <source>
        <dbReference type="EMBL" id="MDN6900568.1"/>
    </source>
</evidence>
<dbReference type="SUPFAM" id="SSF53335">
    <property type="entry name" value="S-adenosyl-L-methionine-dependent methyltransferases"/>
    <property type="match status" value="1"/>
</dbReference>
<dbReference type="InterPro" id="IPR040758">
    <property type="entry name" value="PrmC_N"/>
</dbReference>
<organism evidence="8 9">
    <name type="scientific">Oenococcus sicerae</name>
    <dbReference type="NCBI Taxonomy" id="2203724"/>
    <lineage>
        <taxon>Bacteria</taxon>
        <taxon>Bacillati</taxon>
        <taxon>Bacillota</taxon>
        <taxon>Bacilli</taxon>
        <taxon>Lactobacillales</taxon>
        <taxon>Lactobacillaceae</taxon>
        <taxon>Oenococcus</taxon>
    </lineage>
</organism>
<dbReference type="PANTHER" id="PTHR18895:SF74">
    <property type="entry name" value="MTRF1L RELEASE FACTOR GLUTAMINE METHYLTRANSFERASE"/>
    <property type="match status" value="1"/>
</dbReference>
<dbReference type="InterPro" id="IPR002052">
    <property type="entry name" value="DNA_methylase_N6_adenine_CS"/>
</dbReference>
<protein>
    <recommendedName>
        <fullName evidence="1">peptide chain release factor N(5)-glutamine methyltransferase</fullName>
        <ecNumber evidence="1">2.1.1.297</ecNumber>
    </recommendedName>
</protein>
<dbReference type="Gene3D" id="3.40.50.150">
    <property type="entry name" value="Vaccinia Virus protein VP39"/>
    <property type="match status" value="1"/>
</dbReference>
<comment type="caution">
    <text evidence="8">The sequence shown here is derived from an EMBL/GenBank/DDBJ whole genome shotgun (WGS) entry which is preliminary data.</text>
</comment>
<evidence type="ECO:0000256" key="4">
    <source>
        <dbReference type="ARBA" id="ARBA00022691"/>
    </source>
</evidence>
<dbReference type="PROSITE" id="PS00092">
    <property type="entry name" value="N6_MTASE"/>
    <property type="match status" value="1"/>
</dbReference>
<evidence type="ECO:0000313" key="9">
    <source>
        <dbReference type="Proteomes" id="UP001167919"/>
    </source>
</evidence>
<feature type="domain" description="Release factor glutamine methyltransferase N-terminal" evidence="7">
    <location>
        <begin position="23"/>
        <end position="70"/>
    </location>
</feature>
<dbReference type="Proteomes" id="UP001167919">
    <property type="component" value="Unassembled WGS sequence"/>
</dbReference>
<evidence type="ECO:0000259" key="7">
    <source>
        <dbReference type="Pfam" id="PF17827"/>
    </source>
</evidence>
<evidence type="ECO:0000259" key="6">
    <source>
        <dbReference type="Pfam" id="PF05175"/>
    </source>
</evidence>
<keyword evidence="3 8" id="KW-0808">Transferase</keyword>
<dbReference type="AlphaFoldDB" id="A0AAJ1RBG6"/>
<dbReference type="RefSeq" id="WP_301711243.1">
    <property type="nucleotide sequence ID" value="NZ_SDWY01000003.1"/>
</dbReference>
<dbReference type="InterPro" id="IPR029063">
    <property type="entry name" value="SAM-dependent_MTases_sf"/>
</dbReference>
<sequence>MATLRQIRNDFFKTSVDFQTIDVFLRGELKLNNTELLLKFADDIPKQTENKLRTDFKKVESGHPVQYILGFSNFYRRNFFVDKRVLIPEVETAELIDHVKDAVLLPLDQDFSILDVGTGSGNLAITLALELKAKNVLAVDIDHDALAVAQKNSQRLSAMQVRFMKSDLLANVNGRFDLIVSNPPYVKTDETDIDDQVLNFEPHKALFAGQDGLDIYRRLIPQMTMHLKADGYAILEMDYRQGDAIKALIKANFPKAEATIFQDMAGLDRFIGWRN</sequence>